<dbReference type="CDD" id="cd20406">
    <property type="entry name" value="Tudor_Agenet_AtDUF_rpt2_4"/>
    <property type="match status" value="2"/>
</dbReference>
<dbReference type="GO" id="GO:0008234">
    <property type="term" value="F:cysteine-type peptidase activity"/>
    <property type="evidence" value="ECO:0007669"/>
    <property type="project" value="InterPro"/>
</dbReference>
<feature type="compositionally biased region" description="Polar residues" evidence="5">
    <location>
        <begin position="330"/>
        <end position="367"/>
    </location>
</feature>
<evidence type="ECO:0000256" key="1">
    <source>
        <dbReference type="ARBA" id="ARBA00005234"/>
    </source>
</evidence>
<evidence type="ECO:0000256" key="2">
    <source>
        <dbReference type="ARBA" id="ARBA00022670"/>
    </source>
</evidence>
<dbReference type="Gene3D" id="3.40.395.10">
    <property type="entry name" value="Adenoviral Proteinase, Chain A"/>
    <property type="match status" value="1"/>
</dbReference>
<evidence type="ECO:0000256" key="5">
    <source>
        <dbReference type="SAM" id="MobiDB-lite"/>
    </source>
</evidence>
<feature type="domain" description="Agenet" evidence="6">
    <location>
        <begin position="686"/>
        <end position="742"/>
    </location>
</feature>
<feature type="domain" description="Agenet" evidence="6">
    <location>
        <begin position="786"/>
        <end position="842"/>
    </location>
</feature>
<accession>A0A816JMD0</accession>
<protein>
    <submittedName>
        <fullName evidence="7">(rape) hypothetical protein</fullName>
    </submittedName>
</protein>
<keyword evidence="2" id="KW-0645">Protease</keyword>
<name>A0A816JMD0_BRANA</name>
<feature type="coiled-coil region" evidence="4">
    <location>
        <begin position="296"/>
        <end position="330"/>
    </location>
</feature>
<dbReference type="SMART" id="SM00743">
    <property type="entry name" value="Agenet"/>
    <property type="match status" value="3"/>
</dbReference>
<proteinExistence type="inferred from homology"/>
<dbReference type="Pfam" id="PF02902">
    <property type="entry name" value="Peptidase_C48"/>
    <property type="match status" value="1"/>
</dbReference>
<reference evidence="7" key="1">
    <citation type="submission" date="2021-01" db="EMBL/GenBank/DDBJ databases">
        <authorList>
            <consortium name="Genoscope - CEA"/>
            <person name="William W."/>
        </authorList>
    </citation>
    <scope>NUCLEOTIDE SEQUENCE</scope>
</reference>
<organism evidence="7">
    <name type="scientific">Brassica napus</name>
    <name type="common">Rape</name>
    <dbReference type="NCBI Taxonomy" id="3708"/>
    <lineage>
        <taxon>Eukaryota</taxon>
        <taxon>Viridiplantae</taxon>
        <taxon>Streptophyta</taxon>
        <taxon>Embryophyta</taxon>
        <taxon>Tracheophyta</taxon>
        <taxon>Spermatophyta</taxon>
        <taxon>Magnoliopsida</taxon>
        <taxon>eudicotyledons</taxon>
        <taxon>Gunneridae</taxon>
        <taxon>Pentapetalae</taxon>
        <taxon>rosids</taxon>
        <taxon>malvids</taxon>
        <taxon>Brassicales</taxon>
        <taxon>Brassicaceae</taxon>
        <taxon>Brassiceae</taxon>
        <taxon>Brassica</taxon>
    </lineage>
</organism>
<feature type="region of interest" description="Disordered" evidence="5">
    <location>
        <begin position="855"/>
        <end position="882"/>
    </location>
</feature>
<dbReference type="PANTHER" id="PTHR31917:SF164">
    <property type="entry name" value="DUF724 DOMAIN-CONTAINING PROTEIN 7-LIKE"/>
    <property type="match status" value="1"/>
</dbReference>
<evidence type="ECO:0000259" key="6">
    <source>
        <dbReference type="SMART" id="SM00743"/>
    </source>
</evidence>
<dbReference type="EMBL" id="HG994368">
    <property type="protein sequence ID" value="CAF1838993.1"/>
    <property type="molecule type" value="Genomic_DNA"/>
</dbReference>
<dbReference type="PANTHER" id="PTHR31917">
    <property type="entry name" value="AGENET DOMAIN-CONTAINING PROTEIN-RELATED"/>
    <property type="match status" value="1"/>
</dbReference>
<dbReference type="AlphaFoldDB" id="A0A816JMD0"/>
<comment type="similarity">
    <text evidence="1">Belongs to the peptidase C48 family.</text>
</comment>
<sequence length="1163" mass="132133">MGDSLPLTLTLPELKYPIGSEPKEKKVSINQHSTSMYISIVESILTADEIERVRGFLGPLKKTRVDVSDERVCLAMLLLVESILLPKNNKGTFPLEYVNKAKDMMYPWGRDAYLVLLRSIQKAIANHLEDTSKFELQGYPLVFHLWILESIPLLRDKFSNWAPTVDVPGPIYLCEKYTELKNPSLERVLQIEAHKKASFYSDLLKVTCILPPIPHDPEDDVSMEDEHSDELESVKDISKKGYKFKADDWKNRSVDTLDTLDALIHMMIHMMENVETSQASASIEDDSENTKLNKIIELMIENAKSMKDRMSLLEAENMEFRARVSELEGNQNVAPHTQTPVFPTNVTQQTGKEPFNETPSLHTQEFSPNLPRESGREPLNETTSLQTQEFSPNLTPENDPEQSYETPSNANEKENLSDEVRFFSKIIVDGILVEKLMRKCFSQDATEPATVIIETQVCTPVLTQQVGTEATNETPVSPIAPQSTETPVFTPIQTQQMVTEGTYDSTEPLIEIISATNKQVGTEATNERPVSPIAPQSIETPIQTQQMVTEGTYDSTEPLTEIISETNKEPSTEIISAINKHEDTHAVHNTPSSPVSSLISRVIEETHHLQTSASSPLSTLFENGADVEIATSVDATCRIWYPGNVFATNMCDGVEKVAVTLFADQKRVTVTTDKIRPKPPADDREKKFEMMDNVEAFYSKGWSSGQVIMILGENTFSVYLNSSMETLEFKASDLRIHREWLDGVWKMADEVEYSTRFRDKEKKTKKLQESVSIHSIRPQPPPGDTKGFELMDKVEAYHNDGWCSGEVHIILSNDIYSVRFNSSTEFIKFNLSDLRIPKEWVDGVWKMEKEIEVQQTQSVKPRQDDHAKKGKHVVGMKRKATAHPVDHAKKGKPVVGMKRKATAQSVDHLIDTFNFCYRPLYINENKIEKDFFEYLDNAENNLKEKHVDAAFAMLNQKRIEQSSWFSEQGIPKSCFVPVQFLETVGYCYENLQKPDKKGINILKGWVGEVVRGLIRPNKMWMQDVDIVYGVVHERLVDHFIGVEIHLMENTITIFHCGVHKVKENPLIQKLAVLIPAIKLEMMNEEINFNDIVPFHVKKAEGLPKTKLPFNCGLFVVKMLECRSLGLKKMSSINDDTAMDLRSKLCCEMFDQFMDKDFQEGCRR</sequence>
<dbReference type="SUPFAM" id="SSF54001">
    <property type="entry name" value="Cysteine proteinases"/>
    <property type="match status" value="1"/>
</dbReference>
<dbReference type="InterPro" id="IPR014002">
    <property type="entry name" value="Agenet_dom_plant"/>
</dbReference>
<evidence type="ECO:0000313" key="7">
    <source>
        <dbReference type="EMBL" id="CAF1838993.1"/>
    </source>
</evidence>
<feature type="domain" description="Agenet" evidence="6">
    <location>
        <begin position="619"/>
        <end position="683"/>
    </location>
</feature>
<feature type="region of interest" description="Disordered" evidence="5">
    <location>
        <begin position="330"/>
        <end position="414"/>
    </location>
</feature>
<evidence type="ECO:0000256" key="4">
    <source>
        <dbReference type="SAM" id="Coils"/>
    </source>
</evidence>
<dbReference type="Proteomes" id="UP001295469">
    <property type="component" value="Chromosome C04"/>
</dbReference>
<dbReference type="InterPro" id="IPR038765">
    <property type="entry name" value="Papain-like_cys_pep_sf"/>
</dbReference>
<gene>
    <name evidence="7" type="ORF">DARMORV10_C04P28020.1</name>
</gene>
<keyword evidence="4" id="KW-0175">Coiled coil</keyword>
<feature type="compositionally biased region" description="Polar residues" evidence="5">
    <location>
        <begin position="380"/>
        <end position="410"/>
    </location>
</feature>
<evidence type="ECO:0000256" key="3">
    <source>
        <dbReference type="ARBA" id="ARBA00022801"/>
    </source>
</evidence>
<dbReference type="GO" id="GO:0006508">
    <property type="term" value="P:proteolysis"/>
    <property type="evidence" value="ECO:0007669"/>
    <property type="project" value="UniProtKB-KW"/>
</dbReference>
<feature type="compositionally biased region" description="Basic residues" evidence="5">
    <location>
        <begin position="868"/>
        <end position="881"/>
    </location>
</feature>
<keyword evidence="3" id="KW-0378">Hydrolase</keyword>
<dbReference type="InterPro" id="IPR003653">
    <property type="entry name" value="Peptidase_C48_C"/>
</dbReference>